<protein>
    <submittedName>
        <fullName evidence="2">Uncharacterized protein</fullName>
    </submittedName>
</protein>
<feature type="region of interest" description="Disordered" evidence="1">
    <location>
        <begin position="43"/>
        <end position="78"/>
    </location>
</feature>
<dbReference type="PaxDb" id="4113-PGSC0003DMT400090490"/>
<dbReference type="AlphaFoldDB" id="M1DKI0"/>
<reference evidence="3" key="1">
    <citation type="journal article" date="2011" name="Nature">
        <title>Genome sequence and analysis of the tuber crop potato.</title>
        <authorList>
            <consortium name="The Potato Genome Sequencing Consortium"/>
        </authorList>
    </citation>
    <scope>NUCLEOTIDE SEQUENCE [LARGE SCALE GENOMIC DNA]</scope>
    <source>
        <strain evidence="3">cv. DM1-3 516 R44</strain>
    </source>
</reference>
<dbReference type="InParanoid" id="M1DKI0"/>
<evidence type="ECO:0000313" key="3">
    <source>
        <dbReference type="Proteomes" id="UP000011115"/>
    </source>
</evidence>
<proteinExistence type="predicted"/>
<dbReference type="Gramene" id="PGSC0003DMT400090490">
    <property type="protein sequence ID" value="PGSC0003DMT400090490"/>
    <property type="gene ID" value="PGSC0003DMG400040061"/>
</dbReference>
<reference evidence="2" key="2">
    <citation type="submission" date="2015-06" db="UniProtKB">
        <authorList>
            <consortium name="EnsemblPlants"/>
        </authorList>
    </citation>
    <scope>IDENTIFICATION</scope>
    <source>
        <strain evidence="2">DM1-3 516 R44</strain>
    </source>
</reference>
<dbReference type="HOGENOM" id="CLU_2626773_0_0_1"/>
<name>M1DKI0_SOLTU</name>
<keyword evidence="3" id="KW-1185">Reference proteome</keyword>
<organism evidence="2 3">
    <name type="scientific">Solanum tuberosum</name>
    <name type="common">Potato</name>
    <dbReference type="NCBI Taxonomy" id="4113"/>
    <lineage>
        <taxon>Eukaryota</taxon>
        <taxon>Viridiplantae</taxon>
        <taxon>Streptophyta</taxon>
        <taxon>Embryophyta</taxon>
        <taxon>Tracheophyta</taxon>
        <taxon>Spermatophyta</taxon>
        <taxon>Magnoliopsida</taxon>
        <taxon>eudicotyledons</taxon>
        <taxon>Gunneridae</taxon>
        <taxon>Pentapetalae</taxon>
        <taxon>asterids</taxon>
        <taxon>lamiids</taxon>
        <taxon>Solanales</taxon>
        <taxon>Solanaceae</taxon>
        <taxon>Solanoideae</taxon>
        <taxon>Solaneae</taxon>
        <taxon>Solanum</taxon>
    </lineage>
</organism>
<accession>M1DKI0</accession>
<dbReference type="EnsemblPlants" id="PGSC0003DMT400090490">
    <property type="protein sequence ID" value="PGSC0003DMT400090490"/>
    <property type="gene ID" value="PGSC0003DMG400040061"/>
</dbReference>
<dbReference type="Proteomes" id="UP000011115">
    <property type="component" value="Unassembled WGS sequence"/>
</dbReference>
<evidence type="ECO:0000313" key="2">
    <source>
        <dbReference type="EnsemblPlants" id="PGSC0003DMT400090490"/>
    </source>
</evidence>
<evidence type="ECO:0000256" key="1">
    <source>
        <dbReference type="SAM" id="MobiDB-lite"/>
    </source>
</evidence>
<feature type="compositionally biased region" description="Polar residues" evidence="1">
    <location>
        <begin position="60"/>
        <end position="78"/>
    </location>
</feature>
<sequence length="78" mass="8467">MSGSTDRTACSYEKPEVAEIILDRPLSAPLEPLLHCNLRRTTPYSPRVFSDSPKGLNTEARGQTDTPSTDMQTDGATA</sequence>